<evidence type="ECO:0000256" key="5">
    <source>
        <dbReference type="ARBA" id="ARBA00022989"/>
    </source>
</evidence>
<dbReference type="GeneID" id="117139306"/>
<organism evidence="10 11">
    <name type="scientific">Drosophila mauritiana</name>
    <name type="common">Fruit fly</name>
    <dbReference type="NCBI Taxonomy" id="7226"/>
    <lineage>
        <taxon>Eukaryota</taxon>
        <taxon>Metazoa</taxon>
        <taxon>Ecdysozoa</taxon>
        <taxon>Arthropoda</taxon>
        <taxon>Hexapoda</taxon>
        <taxon>Insecta</taxon>
        <taxon>Pterygota</taxon>
        <taxon>Neoptera</taxon>
        <taxon>Endopterygota</taxon>
        <taxon>Diptera</taxon>
        <taxon>Brachycera</taxon>
        <taxon>Muscomorpha</taxon>
        <taxon>Ephydroidea</taxon>
        <taxon>Drosophilidae</taxon>
        <taxon>Drosophila</taxon>
        <taxon>Sophophora</taxon>
    </lineage>
</organism>
<dbReference type="InterPro" id="IPR003439">
    <property type="entry name" value="ABC_transporter-like_ATP-bd"/>
</dbReference>
<dbReference type="PROSITE" id="PS50893">
    <property type="entry name" value="ABC_TRANSPORTER_2"/>
    <property type="match status" value="2"/>
</dbReference>
<dbReference type="SUPFAM" id="SSF52540">
    <property type="entry name" value="P-loop containing nucleoside triphosphate hydrolases"/>
    <property type="match status" value="2"/>
</dbReference>
<dbReference type="SMART" id="SM00382">
    <property type="entry name" value="AAA"/>
    <property type="match status" value="2"/>
</dbReference>
<reference evidence="11" key="1">
    <citation type="submission" date="2025-08" db="UniProtKB">
        <authorList>
            <consortium name="RefSeq"/>
        </authorList>
    </citation>
    <scope>IDENTIFICATION</scope>
    <source>
        <strain evidence="11">Mau12</strain>
        <tissue evidence="11">Whole Body</tissue>
    </source>
</reference>
<feature type="transmembrane region" description="Helical" evidence="8">
    <location>
        <begin position="1092"/>
        <end position="1114"/>
    </location>
</feature>
<evidence type="ECO:0000256" key="7">
    <source>
        <dbReference type="SAM" id="MobiDB-lite"/>
    </source>
</evidence>
<feature type="transmembrane region" description="Helical" evidence="8">
    <location>
        <begin position="1150"/>
        <end position="1170"/>
    </location>
</feature>
<feature type="transmembrane region" description="Helical" evidence="8">
    <location>
        <begin position="260"/>
        <end position="284"/>
    </location>
</feature>
<accession>A0A6P8JYH2</accession>
<dbReference type="Pfam" id="PF23321">
    <property type="entry name" value="R1_ABCA1"/>
    <property type="match status" value="1"/>
</dbReference>
<dbReference type="PANTHER" id="PTHR19229:SF250">
    <property type="entry name" value="ABC TRANSPORTER DOMAIN-CONTAINING PROTEIN-RELATED"/>
    <property type="match status" value="1"/>
</dbReference>
<keyword evidence="2 8" id="KW-0812">Transmembrane</keyword>
<dbReference type="CDD" id="cd03263">
    <property type="entry name" value="ABC_subfamily_A"/>
    <property type="match status" value="2"/>
</dbReference>
<feature type="transmembrane region" description="Helical" evidence="8">
    <location>
        <begin position="219"/>
        <end position="240"/>
    </location>
</feature>
<dbReference type="InterPro" id="IPR026082">
    <property type="entry name" value="ABCA"/>
</dbReference>
<name>A0A6P8JYH2_DROMA</name>
<dbReference type="InterPro" id="IPR003593">
    <property type="entry name" value="AAA+_ATPase"/>
</dbReference>
<dbReference type="Pfam" id="PF12698">
    <property type="entry name" value="ABC2_membrane_3"/>
    <property type="match status" value="2"/>
</dbReference>
<feature type="transmembrane region" description="Helical" evidence="8">
    <location>
        <begin position="1225"/>
        <end position="1244"/>
    </location>
</feature>
<dbReference type="GO" id="GO:0005524">
    <property type="term" value="F:ATP binding"/>
    <property type="evidence" value="ECO:0007669"/>
    <property type="project" value="UniProtKB-KW"/>
</dbReference>
<feature type="transmembrane region" description="Helical" evidence="8">
    <location>
        <begin position="404"/>
        <end position="426"/>
    </location>
</feature>
<feature type="transmembrane region" description="Helical" evidence="8">
    <location>
        <begin position="30"/>
        <end position="51"/>
    </location>
</feature>
<evidence type="ECO:0000256" key="1">
    <source>
        <dbReference type="ARBA" id="ARBA00004141"/>
    </source>
</evidence>
<feature type="transmembrane region" description="Helical" evidence="8">
    <location>
        <begin position="305"/>
        <end position="326"/>
    </location>
</feature>
<keyword evidence="4 11" id="KW-0067">ATP-binding</keyword>
<keyword evidence="5 8" id="KW-1133">Transmembrane helix</keyword>
<dbReference type="InterPro" id="IPR013525">
    <property type="entry name" value="ABC2_TM"/>
</dbReference>
<protein>
    <submittedName>
        <fullName evidence="11">ATP-binding cassette sub-family A member 3</fullName>
    </submittedName>
</protein>
<dbReference type="RefSeq" id="XP_033157439.1">
    <property type="nucleotide sequence ID" value="XM_033301548.1"/>
</dbReference>
<feature type="domain" description="ABC transporter" evidence="9">
    <location>
        <begin position="1288"/>
        <end position="1518"/>
    </location>
</feature>
<feature type="transmembrane region" description="Helical" evidence="8">
    <location>
        <begin position="1021"/>
        <end position="1042"/>
    </location>
</feature>
<dbReference type="PANTHER" id="PTHR19229">
    <property type="entry name" value="ATP-BINDING CASSETTE TRANSPORTER SUBFAMILY A ABCA"/>
    <property type="match status" value="1"/>
</dbReference>
<evidence type="ECO:0000259" key="9">
    <source>
        <dbReference type="PROSITE" id="PS50893"/>
    </source>
</evidence>
<feature type="region of interest" description="Disordered" evidence="7">
    <location>
        <begin position="805"/>
        <end position="830"/>
    </location>
</feature>
<evidence type="ECO:0000313" key="10">
    <source>
        <dbReference type="Proteomes" id="UP000515162"/>
    </source>
</evidence>
<dbReference type="GO" id="GO:0140359">
    <property type="term" value="F:ABC-type transporter activity"/>
    <property type="evidence" value="ECO:0007669"/>
    <property type="project" value="InterPro"/>
</dbReference>
<keyword evidence="10" id="KW-1185">Reference proteome</keyword>
<sequence>MADHKAPSWIMKLLLLLWKNFSMLKGRKCYVITLFIFFALLPLLCMCVRLISDLSTKPKIPDPIPTAAFLYNLPSYIYFAPQTKLIESIVAELNVKKTTGFESSHKLNEALVSFSQKKRFVIGIEFSDPWTEWPDKLSFTVHSAAIPNINMNIMYQADGSYKFYKTGFLAVQQALSQVHIKHKCKEFNKTRGDIKFPPIKDLPSPPIFMSSHSKPLQGVAGMIIIIIFIFVVIRLTTSIVEEKELQLKVTLNLMGVGSCLQWAAWYIETFIIFLIGSSIITLFWKLVPPNSEISFMPFTHWSMALFVLLVLSHCAICFSFLMSSLISRTYRISLVTFLILIATLIPFWALHSDGCSEGLNVFLSFFLISGLQVLANSICTWEDYGEGLQWGNLFETSWPGGSLSAGYILLVMILVSFLSLLLCLYLEQIRPGPYGDSRPWHFPCTHCCSTESLVPYSRLFNRLFGIYRAAPDEERPDLQLIEPDPVDKIAGVQIRGLCKTFGKMEVVKNVSFDMFEGQVTVLMGHNGAGKTTLISMLAGFISPTSGTALINGFDIRQERRQAQRCIGLCPQQNVLFKHLSSVSHIKLFSRLRGVRGAEVKAEVQNYLKKLNLQEKKSLAARNLSGGTQRRLSVACALCGGVKVLICDEPSSGLDPSARRELWRLILEAKEGCTVLLTTHQLDDGEVLSDRVVIISDGQLRCIGSLPFLKKKVDASCFLTCEARKRCDLDMLTSLISRHVGRIEPFSIKGRDVCYKLPLSKSNSFSSLFRDLESQMNTLGVRGFSLSSVSLEEIFMSFGAEDLNTRHSGGAEKRDDDHENDEEGEGQDGNVRSCAKQWRAMMTKKIMGLYDNKAYFLLLLLIPIVYYLTTLMMSTNPHRSGRRTFNVSDNGVDKSTILLSVPENKSYMEERRIDSIESLVKGKVQLIVVSEQIKDYVDEKWKSREGRREINFVSMAMDTADRPGLIGWVGPRHYVHAAPMILNLVYNVFAQELIGPEISIEVTSVPFTPRNNNNFVTGDTTDLSICVILYVCIALIIFSSGVIQERVSHMKMQQEVSGLGMITYWLSHLAFDMMVYFILVLALLLPLYTYAPWYLLLFVLFFTGLAGLIFTYFMISMLSASFLAVSLTLLSVLVVSLILMILGTLALTYKLIYVAIFVANMLPVIAGYHCLQKCFNYKSRCGSYIPETKRPTSDDPTSDKMYCINPFSFLTPRCVCENPMTWPEMLVMLAAAITFFLLIMFFEYGSCIWYRCKGCCTYSSSGSIEDPKVSREAEKIRAMNADQIGSRALVVDGVSKKYGCGPLAVNNISFALKPSHCVGLLGPNGAGKTSTFKMIVGEHSIDKGNIYISGHSMRMKRNKAMKELGYCPQYDAFFEFLTGRQLLKVFLQLWGYPRKNLNKRCEELADHFGFRKHLDKKIIYYSGGTKRKINAAVACGAKSLICLDEPSAGVDPASRRHVWTIINEMAQQGKAVLLTSHNMDEINALCSKCVILVDGSIYAMGSNQHVKNKIAKGMMLKLVVNVQQDKMVAMLTKIEDDINVAFPNAELKEKYEFSGRLTFQISEVDTTWSGIFEFVEGHRSSWQLDDYSLSQPSLEDAFEEIAEEKKKKRERESN</sequence>
<evidence type="ECO:0000256" key="4">
    <source>
        <dbReference type="ARBA" id="ARBA00022840"/>
    </source>
</evidence>
<feature type="transmembrane region" description="Helical" evidence="8">
    <location>
        <begin position="1063"/>
        <end position="1086"/>
    </location>
</feature>
<evidence type="ECO:0000313" key="11">
    <source>
        <dbReference type="RefSeq" id="XP_033157439.1"/>
    </source>
</evidence>
<evidence type="ECO:0000256" key="6">
    <source>
        <dbReference type="ARBA" id="ARBA00023136"/>
    </source>
</evidence>
<dbReference type="GO" id="GO:0016020">
    <property type="term" value="C:membrane"/>
    <property type="evidence" value="ECO:0007669"/>
    <property type="project" value="UniProtKB-SubCell"/>
</dbReference>
<dbReference type="Gene3D" id="3.40.50.300">
    <property type="entry name" value="P-loop containing nucleotide triphosphate hydrolases"/>
    <property type="match status" value="2"/>
</dbReference>
<dbReference type="Pfam" id="PF00005">
    <property type="entry name" value="ABC_tran"/>
    <property type="match status" value="2"/>
</dbReference>
<evidence type="ECO:0000256" key="3">
    <source>
        <dbReference type="ARBA" id="ARBA00022741"/>
    </source>
</evidence>
<keyword evidence="3" id="KW-0547">Nucleotide-binding</keyword>
<dbReference type="GO" id="GO:0016887">
    <property type="term" value="F:ATP hydrolysis activity"/>
    <property type="evidence" value="ECO:0007669"/>
    <property type="project" value="InterPro"/>
</dbReference>
<evidence type="ECO:0000256" key="8">
    <source>
        <dbReference type="SAM" id="Phobius"/>
    </source>
</evidence>
<feature type="domain" description="ABC transporter" evidence="9">
    <location>
        <begin position="492"/>
        <end position="721"/>
    </location>
</feature>
<evidence type="ECO:0000256" key="2">
    <source>
        <dbReference type="ARBA" id="ARBA00022692"/>
    </source>
</evidence>
<dbReference type="InterPro" id="IPR027417">
    <property type="entry name" value="P-loop_NTPase"/>
</dbReference>
<feature type="transmembrane region" description="Helical" evidence="8">
    <location>
        <begin position="853"/>
        <end position="872"/>
    </location>
</feature>
<dbReference type="FunFam" id="3.40.50.300:FF:002275">
    <property type="entry name" value="ATP-binding cassette, subfamily A (ABC1), member 16"/>
    <property type="match status" value="1"/>
</dbReference>
<feature type="compositionally biased region" description="Basic and acidic residues" evidence="7">
    <location>
        <begin position="805"/>
        <end position="816"/>
    </location>
</feature>
<feature type="transmembrane region" description="Helical" evidence="8">
    <location>
        <begin position="332"/>
        <end position="350"/>
    </location>
</feature>
<comment type="subcellular location">
    <subcellularLocation>
        <location evidence="1">Membrane</location>
        <topology evidence="1">Multi-pass membrane protein</topology>
    </subcellularLocation>
</comment>
<gene>
    <name evidence="11" type="primary">LOC117139306</name>
</gene>
<proteinExistence type="predicted"/>
<feature type="transmembrane region" description="Helical" evidence="8">
    <location>
        <begin position="1121"/>
        <end position="1144"/>
    </location>
</feature>
<keyword evidence="6 8" id="KW-0472">Membrane</keyword>
<dbReference type="InterPro" id="IPR056264">
    <property type="entry name" value="R2_ABCA1-4-like"/>
</dbReference>
<dbReference type="Proteomes" id="UP000515162">
    <property type="component" value="Chromosome 3L"/>
</dbReference>